<accession>A0A2Z2NKK7</accession>
<dbReference type="OrthoDB" id="517136at2"/>
<dbReference type="EMBL" id="CP018632">
    <property type="protein sequence ID" value="ASJ71699.1"/>
    <property type="molecule type" value="Genomic_DNA"/>
</dbReference>
<dbReference type="InterPro" id="IPR015797">
    <property type="entry name" value="NUDIX_hydrolase-like_dom_sf"/>
</dbReference>
<dbReference type="KEGG" id="gai:IMCC3135_07980"/>
<feature type="domain" description="Nudix hydrolase" evidence="3">
    <location>
        <begin position="28"/>
        <end position="158"/>
    </location>
</feature>
<dbReference type="PROSITE" id="PS51462">
    <property type="entry name" value="NUDIX"/>
    <property type="match status" value="1"/>
</dbReference>
<name>A0A2Z2NKK7_9GAMM</name>
<dbReference type="InterPro" id="IPR020084">
    <property type="entry name" value="NUDIX_hydrolase_CS"/>
</dbReference>
<dbReference type="EC" id="3.6.1.-" evidence="4"/>
<dbReference type="Proteomes" id="UP000250079">
    <property type="component" value="Chromosome"/>
</dbReference>
<protein>
    <submittedName>
        <fullName evidence="4">Nudix hydrolase</fullName>
        <ecNumber evidence="4">3.6.1.-</ecNumber>
    </submittedName>
</protein>
<dbReference type="GO" id="GO:0016787">
    <property type="term" value="F:hydrolase activity"/>
    <property type="evidence" value="ECO:0007669"/>
    <property type="project" value="UniProtKB-KW"/>
</dbReference>
<proteinExistence type="predicted"/>
<dbReference type="Pfam" id="PF00293">
    <property type="entry name" value="NUDIX"/>
    <property type="match status" value="1"/>
</dbReference>
<organism evidence="4 5">
    <name type="scientific">Granulosicoccus antarcticus IMCC3135</name>
    <dbReference type="NCBI Taxonomy" id="1192854"/>
    <lineage>
        <taxon>Bacteria</taxon>
        <taxon>Pseudomonadati</taxon>
        <taxon>Pseudomonadota</taxon>
        <taxon>Gammaproteobacteria</taxon>
        <taxon>Chromatiales</taxon>
        <taxon>Granulosicoccaceae</taxon>
        <taxon>Granulosicoccus</taxon>
    </lineage>
</organism>
<dbReference type="PANTHER" id="PTHR10885:SF0">
    <property type="entry name" value="ISOPENTENYL-DIPHOSPHATE DELTA-ISOMERASE"/>
    <property type="match status" value="1"/>
</dbReference>
<dbReference type="InterPro" id="IPR000086">
    <property type="entry name" value="NUDIX_hydrolase_dom"/>
</dbReference>
<keyword evidence="5" id="KW-1185">Reference proteome</keyword>
<dbReference type="AlphaFoldDB" id="A0A2Z2NKK7"/>
<dbReference type="SUPFAM" id="SSF55811">
    <property type="entry name" value="Nudix"/>
    <property type="match status" value="1"/>
</dbReference>
<dbReference type="CDD" id="cd04692">
    <property type="entry name" value="NUDIX_Hydrolase"/>
    <property type="match status" value="1"/>
</dbReference>
<dbReference type="PROSITE" id="PS00893">
    <property type="entry name" value="NUDIX_BOX"/>
    <property type="match status" value="1"/>
</dbReference>
<reference evidence="4 5" key="1">
    <citation type="submission" date="2016-12" db="EMBL/GenBank/DDBJ databases">
        <authorList>
            <person name="Song W.-J."/>
            <person name="Kurnit D.M."/>
        </authorList>
    </citation>
    <scope>NUCLEOTIDE SEQUENCE [LARGE SCALE GENOMIC DNA]</scope>
    <source>
        <strain evidence="4 5">IMCC3135</strain>
    </source>
</reference>
<evidence type="ECO:0000256" key="2">
    <source>
        <dbReference type="ARBA" id="ARBA00022801"/>
    </source>
</evidence>
<dbReference type="RefSeq" id="WP_088917103.1">
    <property type="nucleotide sequence ID" value="NZ_CP018632.1"/>
</dbReference>
<sequence length="167" mass="19122">MIEWLDIVDENDKVVGKAPRDQVHREKHLHRSAHIALFNSEGQIFVQLRSMNKDNSAGLWDTSAAGHVDSGETYEACAVRELFEELGVQVSVDQLDCVGHLLPEVGNGFEFTEIYTVRSDQSLTLQKEEIDDGCWVSPVELDRWILERPSEFTKSFPVIWLKIRPER</sequence>
<dbReference type="Gene3D" id="3.90.79.10">
    <property type="entry name" value="Nucleoside Triphosphate Pyrophosphohydrolase"/>
    <property type="match status" value="1"/>
</dbReference>
<gene>
    <name evidence="4" type="ORF">IMCC3135_07980</name>
</gene>
<comment type="cofactor">
    <cofactor evidence="1">
        <name>Mg(2+)</name>
        <dbReference type="ChEBI" id="CHEBI:18420"/>
    </cofactor>
</comment>
<evidence type="ECO:0000256" key="1">
    <source>
        <dbReference type="ARBA" id="ARBA00001946"/>
    </source>
</evidence>
<evidence type="ECO:0000259" key="3">
    <source>
        <dbReference type="PROSITE" id="PS51462"/>
    </source>
</evidence>
<evidence type="ECO:0000313" key="4">
    <source>
        <dbReference type="EMBL" id="ASJ71699.1"/>
    </source>
</evidence>
<dbReference type="PANTHER" id="PTHR10885">
    <property type="entry name" value="ISOPENTENYL-DIPHOSPHATE DELTA-ISOMERASE"/>
    <property type="match status" value="1"/>
</dbReference>
<keyword evidence="2 4" id="KW-0378">Hydrolase</keyword>
<evidence type="ECO:0000313" key="5">
    <source>
        <dbReference type="Proteomes" id="UP000250079"/>
    </source>
</evidence>